<feature type="transmembrane region" description="Helical" evidence="5">
    <location>
        <begin position="242"/>
        <end position="262"/>
    </location>
</feature>
<evidence type="ECO:0000256" key="2">
    <source>
        <dbReference type="ARBA" id="ARBA00022692"/>
    </source>
</evidence>
<evidence type="ECO:0000313" key="9">
    <source>
        <dbReference type="Proteomes" id="UP000065734"/>
    </source>
</evidence>
<dbReference type="EMBL" id="LN907867">
    <property type="protein sequence ID" value="CUU43400.1"/>
    <property type="molecule type" value="Genomic_DNA"/>
</dbReference>
<accession>A0A0H5BAT1</accession>
<dbReference type="Gene3D" id="1.20.1250.20">
    <property type="entry name" value="MFS general substrate transporter like domains"/>
    <property type="match status" value="1"/>
</dbReference>
<reference evidence="7" key="1">
    <citation type="journal article" date="2015" name="Genome Announc.">
        <title>Complete Genome Sequence of the Bacteriochlorophyll b-Producing Photosynthetic Bacterium Blastochloris viridis.</title>
        <authorList>
            <person name="Tsukatani Y."/>
            <person name="Hirose Y."/>
            <person name="Harada J."/>
            <person name="Misawa N."/>
            <person name="Mori K."/>
            <person name="Inoue K."/>
            <person name="Tamiaki H."/>
        </authorList>
    </citation>
    <scope>NUCLEOTIDE SEQUENCE [LARGE SCALE GENOMIC DNA]</scope>
    <source>
        <strain evidence="7">DSM 133</strain>
    </source>
</reference>
<evidence type="ECO:0000256" key="3">
    <source>
        <dbReference type="ARBA" id="ARBA00022989"/>
    </source>
</evidence>
<dbReference type="InterPro" id="IPR011701">
    <property type="entry name" value="MFS"/>
</dbReference>
<feature type="transmembrane region" description="Helical" evidence="5">
    <location>
        <begin position="84"/>
        <end position="106"/>
    </location>
</feature>
<dbReference type="SUPFAM" id="SSF103473">
    <property type="entry name" value="MFS general substrate transporter"/>
    <property type="match status" value="1"/>
</dbReference>
<feature type="transmembrane region" description="Helical" evidence="5">
    <location>
        <begin position="141"/>
        <end position="163"/>
    </location>
</feature>
<feature type="transmembrane region" description="Helical" evidence="5">
    <location>
        <begin position="295"/>
        <end position="315"/>
    </location>
</feature>
<dbReference type="GO" id="GO:0022857">
    <property type="term" value="F:transmembrane transporter activity"/>
    <property type="evidence" value="ECO:0007669"/>
    <property type="project" value="InterPro"/>
</dbReference>
<keyword evidence="3 5" id="KW-1133">Transmembrane helix</keyword>
<feature type="domain" description="Major facilitator superfamily (MFS) profile" evidence="6">
    <location>
        <begin position="15"/>
        <end position="384"/>
    </location>
</feature>
<dbReference type="Pfam" id="PF07690">
    <property type="entry name" value="MFS_1"/>
    <property type="match status" value="1"/>
</dbReference>
<feature type="transmembrane region" description="Helical" evidence="5">
    <location>
        <begin position="112"/>
        <end position="129"/>
    </location>
</feature>
<comment type="subcellular location">
    <subcellularLocation>
        <location evidence="1">Membrane</location>
        <topology evidence="1">Multi-pass membrane protein</topology>
    </subcellularLocation>
</comment>
<dbReference type="InterPro" id="IPR014729">
    <property type="entry name" value="Rossmann-like_a/b/a_fold"/>
</dbReference>
<evidence type="ECO:0000313" key="8">
    <source>
        <dbReference type="EMBL" id="CUU43400.1"/>
    </source>
</evidence>
<dbReference type="KEGG" id="bvr:BVIR_2975"/>
<proteinExistence type="predicted"/>
<dbReference type="Proteomes" id="UP000065734">
    <property type="component" value="Chromosome I"/>
</dbReference>
<dbReference type="EMBL" id="AP014854">
    <property type="protein sequence ID" value="BAR99295.1"/>
    <property type="molecule type" value="Genomic_DNA"/>
</dbReference>
<dbReference type="STRING" id="1079.BVIR_2975"/>
<dbReference type="SUPFAM" id="SSF52402">
    <property type="entry name" value="Adenine nucleotide alpha hydrolases-like"/>
    <property type="match status" value="1"/>
</dbReference>
<reference evidence="8" key="2">
    <citation type="submission" date="2015-11" db="EMBL/GenBank/DDBJ databases">
        <authorList>
            <person name="Zhang Y."/>
            <person name="Guo Z."/>
        </authorList>
    </citation>
    <scope>NUCLEOTIDE SEQUENCE</scope>
    <source>
        <strain evidence="8">1</strain>
    </source>
</reference>
<dbReference type="PANTHER" id="PTHR43683">
    <property type="entry name" value="MULTIDRUG EFFLUX PROTEIN YFMO"/>
    <property type="match status" value="1"/>
</dbReference>
<protein>
    <submittedName>
        <fullName evidence="7">Integral membrane transport protein</fullName>
    </submittedName>
    <submittedName>
        <fullName evidence="8">Putative transporter</fullName>
    </submittedName>
</protein>
<dbReference type="CDD" id="cd17474">
    <property type="entry name" value="MFS_YfmO_like"/>
    <property type="match status" value="1"/>
</dbReference>
<gene>
    <name evidence="7" type="ORF">BV133_1702</name>
    <name evidence="8" type="ORF">BVIRIDIS_24190</name>
</gene>
<keyword evidence="2 5" id="KW-0812">Transmembrane</keyword>
<dbReference type="PROSITE" id="PS50850">
    <property type="entry name" value="MFS"/>
    <property type="match status" value="1"/>
</dbReference>
<sequence length="546" mass="55858">MSAGSMSIFRDQPKAVWATAFACVVGFMSIGLVDPILTSIAEGLRASPAEVSLLFTSYFFVTSLMMLVTGWVSSRLGGRKTVLLGAALIVMFAGLAGTSTSIAQLVGYRAGWGLGNAFFVVTALSVIVATSRGGTMAAILLYEAAMGLGLSAGPLVGAALGAMSWRYPFFGTAALMGVAFVAIALFLPEQPKPKQKISLGAPVAALRDPGLFTTAVGAMFYYYAFFTVLAFAPFVLQMSAHAVGLIYFGWGLLLAVFSVVVAPRLQSRFSAIGLLSVCLVLFAVVLAAMGFASPLGIAAGVVVSGALMGLANTVFTEMALEVSAVQRPVASAAYNCVRWSAGVVAPITAPLLAATFGTEAAFLAAAAATLIAPAFLVARRRTLGRFGVAPEAAEAAPESAPASAPVVLAAVDGTAADARVLEQAIELARTGGSTVAVVHVCEEEILDGDAADATSIEEADAIVARALERLAAAGVEAQGEVVRASAAKTAAAILAIARALPARTLVLGTRHRRDPSNLVHGSVADTIKRSAGPALTVVMVAERETV</sequence>
<feature type="transmembrane region" description="Helical" evidence="5">
    <location>
        <begin position="53"/>
        <end position="72"/>
    </location>
</feature>
<feature type="transmembrane region" description="Helical" evidence="5">
    <location>
        <begin position="269"/>
        <end position="289"/>
    </location>
</feature>
<dbReference type="PANTHER" id="PTHR43683:SF1">
    <property type="entry name" value="MULTIDRUG EFFLUX PROTEIN YFMO"/>
    <property type="match status" value="1"/>
</dbReference>
<dbReference type="InterPro" id="IPR020846">
    <property type="entry name" value="MFS_dom"/>
</dbReference>
<feature type="transmembrane region" description="Helical" evidence="5">
    <location>
        <begin position="336"/>
        <end position="354"/>
    </location>
</feature>
<dbReference type="PATRIC" id="fig|1079.6.peg.3127"/>
<evidence type="ECO:0000259" key="6">
    <source>
        <dbReference type="PROSITE" id="PS50850"/>
    </source>
</evidence>
<dbReference type="InterPro" id="IPR036259">
    <property type="entry name" value="MFS_trans_sf"/>
</dbReference>
<dbReference type="OrthoDB" id="9788453at2"/>
<dbReference type="AlphaFoldDB" id="A0A0H5BAT1"/>
<keyword evidence="4 5" id="KW-0472">Membrane</keyword>
<evidence type="ECO:0000313" key="7">
    <source>
        <dbReference type="EMBL" id="BAR99295.1"/>
    </source>
</evidence>
<dbReference type="GO" id="GO:0016020">
    <property type="term" value="C:membrane"/>
    <property type="evidence" value="ECO:0007669"/>
    <property type="project" value="UniProtKB-SubCell"/>
</dbReference>
<feature type="transmembrane region" description="Helical" evidence="5">
    <location>
        <begin position="209"/>
        <end position="236"/>
    </location>
</feature>
<reference evidence="9" key="3">
    <citation type="journal article" date="2016" name="Genome Announc.">
        <title>Revised genome sequence of the purple photosynthetic bacterium Blastochloris viridis.</title>
        <authorList>
            <person name="Liu L.N."/>
            <person name="Faulkner M."/>
            <person name="Liu X."/>
            <person name="Huang F."/>
            <person name="Darby A.C."/>
            <person name="Hall N."/>
        </authorList>
    </citation>
    <scope>NUCLEOTIDE SEQUENCE [LARGE SCALE GENOMIC DNA]</scope>
    <source>
        <strain evidence="9">ATCC 19567 / DSM 133 / F</strain>
    </source>
</reference>
<dbReference type="InterPro" id="IPR053200">
    <property type="entry name" value="YfmO-like"/>
</dbReference>
<dbReference type="Pfam" id="PF00582">
    <property type="entry name" value="Usp"/>
    <property type="match status" value="1"/>
</dbReference>
<dbReference type="InterPro" id="IPR001958">
    <property type="entry name" value="Tet-R_TetA/multi-R_MdtG-like"/>
</dbReference>
<name>A0A0H5BAT1_BLAVI</name>
<dbReference type="Gene3D" id="3.40.50.620">
    <property type="entry name" value="HUPs"/>
    <property type="match status" value="1"/>
</dbReference>
<evidence type="ECO:0000256" key="4">
    <source>
        <dbReference type="ARBA" id="ARBA00023136"/>
    </source>
</evidence>
<feature type="transmembrane region" description="Helical" evidence="5">
    <location>
        <begin position="169"/>
        <end position="188"/>
    </location>
</feature>
<keyword evidence="9" id="KW-1185">Reference proteome</keyword>
<evidence type="ECO:0000256" key="1">
    <source>
        <dbReference type="ARBA" id="ARBA00004141"/>
    </source>
</evidence>
<dbReference type="PRINTS" id="PR01035">
    <property type="entry name" value="TCRTETA"/>
</dbReference>
<dbReference type="CDD" id="cd00293">
    <property type="entry name" value="USP-like"/>
    <property type="match status" value="1"/>
</dbReference>
<dbReference type="InterPro" id="IPR006016">
    <property type="entry name" value="UspA"/>
</dbReference>
<feature type="transmembrane region" description="Helical" evidence="5">
    <location>
        <begin position="360"/>
        <end position="378"/>
    </location>
</feature>
<organism evidence="8 9">
    <name type="scientific">Blastochloris viridis</name>
    <name type="common">Rhodopseudomonas viridis</name>
    <dbReference type="NCBI Taxonomy" id="1079"/>
    <lineage>
        <taxon>Bacteria</taxon>
        <taxon>Pseudomonadati</taxon>
        <taxon>Pseudomonadota</taxon>
        <taxon>Alphaproteobacteria</taxon>
        <taxon>Hyphomicrobiales</taxon>
        <taxon>Blastochloridaceae</taxon>
        <taxon>Blastochloris</taxon>
    </lineage>
</organism>
<evidence type="ECO:0000256" key="5">
    <source>
        <dbReference type="SAM" id="Phobius"/>
    </source>
</evidence>
<feature type="transmembrane region" description="Helical" evidence="5">
    <location>
        <begin position="15"/>
        <end position="33"/>
    </location>
</feature>